<dbReference type="InterPro" id="IPR022742">
    <property type="entry name" value="Hydrolase_4"/>
</dbReference>
<accession>A0A7J5BZ90</accession>
<protein>
    <submittedName>
        <fullName evidence="2">Alpha/beta fold hydrolase</fullName>
    </submittedName>
</protein>
<dbReference type="OrthoDB" id="3211023at2"/>
<dbReference type="Proteomes" id="UP000467240">
    <property type="component" value="Unassembled WGS sequence"/>
</dbReference>
<organism evidence="2 3">
    <name type="scientific">Pseudoclavibacter chungangensis</name>
    <dbReference type="NCBI Taxonomy" id="587635"/>
    <lineage>
        <taxon>Bacteria</taxon>
        <taxon>Bacillati</taxon>
        <taxon>Actinomycetota</taxon>
        <taxon>Actinomycetes</taxon>
        <taxon>Micrococcales</taxon>
        <taxon>Microbacteriaceae</taxon>
        <taxon>Pseudoclavibacter</taxon>
    </lineage>
</organism>
<evidence type="ECO:0000313" key="3">
    <source>
        <dbReference type="Proteomes" id="UP000467240"/>
    </source>
</evidence>
<comment type="caution">
    <text evidence="2">The sequence shown here is derived from an EMBL/GenBank/DDBJ whole genome shotgun (WGS) entry which is preliminary data.</text>
</comment>
<dbReference type="InterPro" id="IPR029058">
    <property type="entry name" value="AB_hydrolase_fold"/>
</dbReference>
<proteinExistence type="predicted"/>
<dbReference type="RefSeq" id="WP_158039837.1">
    <property type="nucleotide sequence ID" value="NZ_JACCFV010000001.1"/>
</dbReference>
<dbReference type="InterPro" id="IPR017208">
    <property type="entry name" value="UCP037442_abhydr"/>
</dbReference>
<dbReference type="Pfam" id="PF12146">
    <property type="entry name" value="Hydrolase_4"/>
    <property type="match status" value="1"/>
</dbReference>
<name>A0A7J5BZ90_9MICO</name>
<keyword evidence="2" id="KW-0378">Hydrolase</keyword>
<keyword evidence="3" id="KW-1185">Reference proteome</keyword>
<feature type="domain" description="Serine aminopeptidase S33" evidence="1">
    <location>
        <begin position="33"/>
        <end position="155"/>
    </location>
</feature>
<dbReference type="GO" id="GO:0016787">
    <property type="term" value="F:hydrolase activity"/>
    <property type="evidence" value="ECO:0007669"/>
    <property type="project" value="UniProtKB-KW"/>
</dbReference>
<reference evidence="2 3" key="1">
    <citation type="submission" date="2019-09" db="EMBL/GenBank/DDBJ databases">
        <title>Phylogeny of genus Pseudoclavibacter and closely related genus.</title>
        <authorList>
            <person name="Li Y."/>
        </authorList>
    </citation>
    <scope>NUCLEOTIDE SEQUENCE [LARGE SCALE GENOMIC DNA]</scope>
    <source>
        <strain evidence="2 3">DSM 23821</strain>
    </source>
</reference>
<dbReference type="EMBL" id="WBJZ01000005">
    <property type="protein sequence ID" value="KAB1659673.1"/>
    <property type="molecule type" value="Genomic_DNA"/>
</dbReference>
<dbReference type="Gene3D" id="3.40.50.1820">
    <property type="entry name" value="alpha/beta hydrolase"/>
    <property type="match status" value="1"/>
</dbReference>
<dbReference type="SUPFAM" id="SSF53474">
    <property type="entry name" value="alpha/beta-Hydrolases"/>
    <property type="match status" value="1"/>
</dbReference>
<evidence type="ECO:0000259" key="1">
    <source>
        <dbReference type="Pfam" id="PF12146"/>
    </source>
</evidence>
<sequence length="292" mass="32386">MTRTDDVDARRFTIEAANGERIVATRFDPAGASRGIVLVAAAIATRASYYAPLAQWIASTGRTCVTFDYQGYGASADGPIRDVRADQLDWASDAGRVLAHLRAESPETPITWIGHSLGGQLIAFAPHETLDRAILIGSGTGSWHPTTGIHRVRALLFWYAIALTLTRLHGYFPGRRYRLFDDLPPGVIRQWIRWGRHPDYLVGVLPEHAATYAAVTTPLDIVTFTDDETIPETATAHLARFYANAPQQRHRIDPAAIGERAIGHMGFFRRDREALWDRVLTPLLDAPTRPRA</sequence>
<evidence type="ECO:0000313" key="2">
    <source>
        <dbReference type="EMBL" id="KAB1659673.1"/>
    </source>
</evidence>
<dbReference type="AlphaFoldDB" id="A0A7J5BZ90"/>
<dbReference type="PIRSF" id="PIRSF037442">
    <property type="entry name" value="UCP037442_abhydr"/>
    <property type="match status" value="1"/>
</dbReference>
<gene>
    <name evidence="2" type="ORF">F8O01_05300</name>
</gene>